<dbReference type="InterPro" id="IPR039420">
    <property type="entry name" value="WalR-like"/>
</dbReference>
<sequence length="235" mass="26388">MQRLLLIEDDEKLATLMSEYLRHYGFDVTIANDGNTAVERVQNDTPDLVVLDVMLPGLNGVDVCKRIRTFSSVPVLILTARGESHDQVLGLEIGADDYVVKPVDPPVLLARIRALLRRAKESTPMSTSAERDPLRYGRLAIYVQDRKVIWRDQPMDLTSTELNLLNILASSPGVVLSRDAILQKLRGIGFDGIDRSTDVGISKLRRKFDDSAAEPRRIKTVWGRGYLFAPSEWED</sequence>
<keyword evidence="4 7" id="KW-0238">DNA-binding</keyword>
<dbReference type="PANTHER" id="PTHR48111">
    <property type="entry name" value="REGULATOR OF RPOS"/>
    <property type="match status" value="1"/>
</dbReference>
<dbReference type="InterPro" id="IPR011006">
    <property type="entry name" value="CheY-like_superfamily"/>
</dbReference>
<evidence type="ECO:0000259" key="8">
    <source>
        <dbReference type="PROSITE" id="PS50110"/>
    </source>
</evidence>
<dbReference type="InterPro" id="IPR036388">
    <property type="entry name" value="WH-like_DNA-bd_sf"/>
</dbReference>
<keyword evidence="1 6" id="KW-0597">Phosphoprotein</keyword>
<gene>
    <name evidence="10" type="ORF">D7S89_12705</name>
</gene>
<dbReference type="SUPFAM" id="SSF46894">
    <property type="entry name" value="C-terminal effector domain of the bipartite response regulators"/>
    <property type="match status" value="1"/>
</dbReference>
<dbReference type="SUPFAM" id="SSF52172">
    <property type="entry name" value="CheY-like"/>
    <property type="match status" value="1"/>
</dbReference>
<evidence type="ECO:0000256" key="1">
    <source>
        <dbReference type="ARBA" id="ARBA00022553"/>
    </source>
</evidence>
<dbReference type="EMBL" id="RBZV01000004">
    <property type="protein sequence ID" value="RKP48193.1"/>
    <property type="molecule type" value="Genomic_DNA"/>
</dbReference>
<evidence type="ECO:0000313" key="11">
    <source>
        <dbReference type="Proteomes" id="UP000280434"/>
    </source>
</evidence>
<dbReference type="GO" id="GO:0000156">
    <property type="term" value="F:phosphorelay response regulator activity"/>
    <property type="evidence" value="ECO:0007669"/>
    <property type="project" value="TreeGrafter"/>
</dbReference>
<evidence type="ECO:0000256" key="3">
    <source>
        <dbReference type="ARBA" id="ARBA00023015"/>
    </source>
</evidence>
<dbReference type="RefSeq" id="WP_121278044.1">
    <property type="nucleotide sequence ID" value="NZ_RBZV01000004.1"/>
</dbReference>
<name>A0A494XKX7_9BURK</name>
<evidence type="ECO:0000256" key="7">
    <source>
        <dbReference type="PROSITE-ProRule" id="PRU01091"/>
    </source>
</evidence>
<keyword evidence="2" id="KW-0902">Two-component regulatory system</keyword>
<dbReference type="GO" id="GO:0006355">
    <property type="term" value="P:regulation of DNA-templated transcription"/>
    <property type="evidence" value="ECO:0007669"/>
    <property type="project" value="InterPro"/>
</dbReference>
<evidence type="ECO:0000256" key="2">
    <source>
        <dbReference type="ARBA" id="ARBA00023012"/>
    </source>
</evidence>
<keyword evidence="5" id="KW-0804">Transcription</keyword>
<feature type="domain" description="OmpR/PhoB-type" evidence="9">
    <location>
        <begin position="131"/>
        <end position="230"/>
    </location>
</feature>
<dbReference type="AlphaFoldDB" id="A0A494XKX7"/>
<accession>A0A494XKX7</accession>
<dbReference type="InterPro" id="IPR001867">
    <property type="entry name" value="OmpR/PhoB-type_DNA-bd"/>
</dbReference>
<dbReference type="FunFam" id="3.40.50.2300:FF:000001">
    <property type="entry name" value="DNA-binding response regulator PhoB"/>
    <property type="match status" value="1"/>
</dbReference>
<dbReference type="Proteomes" id="UP000280434">
    <property type="component" value="Unassembled WGS sequence"/>
</dbReference>
<dbReference type="Gene3D" id="6.10.250.690">
    <property type="match status" value="1"/>
</dbReference>
<dbReference type="InterPro" id="IPR001789">
    <property type="entry name" value="Sig_transdc_resp-reg_receiver"/>
</dbReference>
<organism evidence="10 11">
    <name type="scientific">Trinickia fusca</name>
    <dbReference type="NCBI Taxonomy" id="2419777"/>
    <lineage>
        <taxon>Bacteria</taxon>
        <taxon>Pseudomonadati</taxon>
        <taxon>Pseudomonadota</taxon>
        <taxon>Betaproteobacteria</taxon>
        <taxon>Burkholderiales</taxon>
        <taxon>Burkholderiaceae</taxon>
        <taxon>Trinickia</taxon>
    </lineage>
</organism>
<keyword evidence="11" id="KW-1185">Reference proteome</keyword>
<dbReference type="SMART" id="SM00448">
    <property type="entry name" value="REC"/>
    <property type="match status" value="1"/>
</dbReference>
<dbReference type="GO" id="GO:0032993">
    <property type="term" value="C:protein-DNA complex"/>
    <property type="evidence" value="ECO:0007669"/>
    <property type="project" value="TreeGrafter"/>
</dbReference>
<dbReference type="InterPro" id="IPR016032">
    <property type="entry name" value="Sig_transdc_resp-reg_C-effctor"/>
</dbReference>
<dbReference type="GO" id="GO:0000976">
    <property type="term" value="F:transcription cis-regulatory region binding"/>
    <property type="evidence" value="ECO:0007669"/>
    <property type="project" value="TreeGrafter"/>
</dbReference>
<evidence type="ECO:0000256" key="5">
    <source>
        <dbReference type="ARBA" id="ARBA00023163"/>
    </source>
</evidence>
<protein>
    <submittedName>
        <fullName evidence="10">DNA-binding response regulator</fullName>
    </submittedName>
</protein>
<dbReference type="PANTHER" id="PTHR48111:SF47">
    <property type="entry name" value="TRANSCRIPTIONAL REGULATORY PROTEIN RSTA"/>
    <property type="match status" value="1"/>
</dbReference>
<dbReference type="PROSITE" id="PS51755">
    <property type="entry name" value="OMPR_PHOB"/>
    <property type="match status" value="1"/>
</dbReference>
<keyword evidence="3" id="KW-0805">Transcription regulation</keyword>
<proteinExistence type="predicted"/>
<feature type="domain" description="Response regulatory" evidence="8">
    <location>
        <begin position="3"/>
        <end position="116"/>
    </location>
</feature>
<dbReference type="Gene3D" id="1.10.10.10">
    <property type="entry name" value="Winged helix-like DNA-binding domain superfamily/Winged helix DNA-binding domain"/>
    <property type="match status" value="1"/>
</dbReference>
<dbReference type="PROSITE" id="PS50110">
    <property type="entry name" value="RESPONSE_REGULATORY"/>
    <property type="match status" value="1"/>
</dbReference>
<evidence type="ECO:0000256" key="4">
    <source>
        <dbReference type="ARBA" id="ARBA00023125"/>
    </source>
</evidence>
<evidence type="ECO:0000259" key="9">
    <source>
        <dbReference type="PROSITE" id="PS51755"/>
    </source>
</evidence>
<evidence type="ECO:0000313" key="10">
    <source>
        <dbReference type="EMBL" id="RKP48193.1"/>
    </source>
</evidence>
<dbReference type="CDD" id="cd00383">
    <property type="entry name" value="trans_reg_C"/>
    <property type="match status" value="1"/>
</dbReference>
<reference evidence="10 11" key="1">
    <citation type="submission" date="2018-10" db="EMBL/GenBank/DDBJ databases">
        <title>Paraburkholderia sp. 7MK8-2, isolated from soil.</title>
        <authorList>
            <person name="Gao Z.-H."/>
            <person name="Qiu L.-H."/>
        </authorList>
    </citation>
    <scope>NUCLEOTIDE SEQUENCE [LARGE SCALE GENOMIC DNA]</scope>
    <source>
        <strain evidence="10 11">7MK8-2</strain>
    </source>
</reference>
<dbReference type="Gene3D" id="3.40.50.2300">
    <property type="match status" value="1"/>
</dbReference>
<dbReference type="GO" id="GO:0005829">
    <property type="term" value="C:cytosol"/>
    <property type="evidence" value="ECO:0007669"/>
    <property type="project" value="TreeGrafter"/>
</dbReference>
<dbReference type="Pfam" id="PF00486">
    <property type="entry name" value="Trans_reg_C"/>
    <property type="match status" value="1"/>
</dbReference>
<dbReference type="Pfam" id="PF00072">
    <property type="entry name" value="Response_reg"/>
    <property type="match status" value="1"/>
</dbReference>
<feature type="DNA-binding region" description="OmpR/PhoB-type" evidence="7">
    <location>
        <begin position="131"/>
        <end position="230"/>
    </location>
</feature>
<dbReference type="OrthoDB" id="9802426at2"/>
<comment type="caution">
    <text evidence="10">The sequence shown here is derived from an EMBL/GenBank/DDBJ whole genome shotgun (WGS) entry which is preliminary data.</text>
</comment>
<feature type="modified residue" description="4-aspartylphosphate" evidence="6">
    <location>
        <position position="52"/>
    </location>
</feature>
<evidence type="ECO:0000256" key="6">
    <source>
        <dbReference type="PROSITE-ProRule" id="PRU00169"/>
    </source>
</evidence>
<dbReference type="SMART" id="SM00862">
    <property type="entry name" value="Trans_reg_C"/>
    <property type="match status" value="1"/>
</dbReference>